<comment type="caution">
    <text evidence="2">The sequence shown here is derived from an EMBL/GenBank/DDBJ whole genome shotgun (WGS) entry which is preliminary data.</text>
</comment>
<sequence>MVRAVGAGTPTKQTAERRRIRGVPRLAARKAGTGEPATTRTATWDWIRHRAAREEDGRAGAEPAATRTMT</sequence>
<evidence type="ECO:0000313" key="3">
    <source>
        <dbReference type="Proteomes" id="UP000729402"/>
    </source>
</evidence>
<reference evidence="2" key="1">
    <citation type="journal article" date="2021" name="bioRxiv">
        <title>Whole Genome Assembly and Annotation of Northern Wild Rice, Zizania palustris L., Supports a Whole Genome Duplication in the Zizania Genus.</title>
        <authorList>
            <person name="Haas M."/>
            <person name="Kono T."/>
            <person name="Macchietto M."/>
            <person name="Millas R."/>
            <person name="McGilp L."/>
            <person name="Shao M."/>
            <person name="Duquette J."/>
            <person name="Hirsch C.N."/>
            <person name="Kimball J."/>
        </authorList>
    </citation>
    <scope>NUCLEOTIDE SEQUENCE</scope>
    <source>
        <tissue evidence="2">Fresh leaf tissue</tissue>
    </source>
</reference>
<evidence type="ECO:0000256" key="1">
    <source>
        <dbReference type="SAM" id="MobiDB-lite"/>
    </source>
</evidence>
<keyword evidence="3" id="KW-1185">Reference proteome</keyword>
<dbReference type="AlphaFoldDB" id="A0A8J5S3R2"/>
<name>A0A8J5S3R2_ZIZPA</name>
<organism evidence="2 3">
    <name type="scientific">Zizania palustris</name>
    <name type="common">Northern wild rice</name>
    <dbReference type="NCBI Taxonomy" id="103762"/>
    <lineage>
        <taxon>Eukaryota</taxon>
        <taxon>Viridiplantae</taxon>
        <taxon>Streptophyta</taxon>
        <taxon>Embryophyta</taxon>
        <taxon>Tracheophyta</taxon>
        <taxon>Spermatophyta</taxon>
        <taxon>Magnoliopsida</taxon>
        <taxon>Liliopsida</taxon>
        <taxon>Poales</taxon>
        <taxon>Poaceae</taxon>
        <taxon>BOP clade</taxon>
        <taxon>Oryzoideae</taxon>
        <taxon>Oryzeae</taxon>
        <taxon>Zizaniinae</taxon>
        <taxon>Zizania</taxon>
    </lineage>
</organism>
<gene>
    <name evidence="2" type="ORF">GUJ93_ZPchr0005g14859</name>
</gene>
<protein>
    <submittedName>
        <fullName evidence="2">Uncharacterized protein</fullName>
    </submittedName>
</protein>
<proteinExistence type="predicted"/>
<dbReference type="Proteomes" id="UP000729402">
    <property type="component" value="Unassembled WGS sequence"/>
</dbReference>
<dbReference type="EMBL" id="JAAALK010000284">
    <property type="protein sequence ID" value="KAG8068270.1"/>
    <property type="molecule type" value="Genomic_DNA"/>
</dbReference>
<feature type="region of interest" description="Disordered" evidence="1">
    <location>
        <begin position="1"/>
        <end position="47"/>
    </location>
</feature>
<accession>A0A8J5S3R2</accession>
<reference evidence="2" key="2">
    <citation type="submission" date="2021-02" db="EMBL/GenBank/DDBJ databases">
        <authorList>
            <person name="Kimball J.A."/>
            <person name="Haas M.W."/>
            <person name="Macchietto M."/>
            <person name="Kono T."/>
            <person name="Duquette J."/>
            <person name="Shao M."/>
        </authorList>
    </citation>
    <scope>NUCLEOTIDE SEQUENCE</scope>
    <source>
        <tissue evidence="2">Fresh leaf tissue</tissue>
    </source>
</reference>
<evidence type="ECO:0000313" key="2">
    <source>
        <dbReference type="EMBL" id="KAG8068270.1"/>
    </source>
</evidence>